<evidence type="ECO:0000256" key="2">
    <source>
        <dbReference type="SAM" id="MobiDB-lite"/>
    </source>
</evidence>
<feature type="compositionally biased region" description="Basic and acidic residues" evidence="2">
    <location>
        <begin position="278"/>
        <end position="334"/>
    </location>
</feature>
<keyword evidence="5" id="KW-1185">Reference proteome</keyword>
<feature type="compositionally biased region" description="Acidic residues" evidence="2">
    <location>
        <begin position="133"/>
        <end position="149"/>
    </location>
</feature>
<dbReference type="PANTHER" id="PTHR33562:SF28">
    <property type="entry name" value="PROTEIN QUIVER"/>
    <property type="match status" value="1"/>
</dbReference>
<proteinExistence type="predicted"/>
<dbReference type="CDD" id="cd00117">
    <property type="entry name" value="TFP"/>
    <property type="match status" value="1"/>
</dbReference>
<name>A0AAN9ARQ9_9CAEN</name>
<feature type="signal peptide" evidence="3">
    <location>
        <begin position="1"/>
        <end position="19"/>
    </location>
</feature>
<comment type="caution">
    <text evidence="4">The sequence shown here is derived from an EMBL/GenBank/DDBJ whole genome shotgun (WGS) entry which is preliminary data.</text>
</comment>
<protein>
    <recommendedName>
        <fullName evidence="6">Protein quiver</fullName>
    </recommendedName>
</protein>
<evidence type="ECO:0000256" key="3">
    <source>
        <dbReference type="SAM" id="SignalP"/>
    </source>
</evidence>
<feature type="compositionally biased region" description="Basic and acidic residues" evidence="2">
    <location>
        <begin position="188"/>
        <end position="197"/>
    </location>
</feature>
<dbReference type="Proteomes" id="UP001374579">
    <property type="component" value="Unassembled WGS sequence"/>
</dbReference>
<evidence type="ECO:0000313" key="4">
    <source>
        <dbReference type="EMBL" id="KAK7091675.1"/>
    </source>
</evidence>
<gene>
    <name evidence="4" type="ORF">V1264_009329</name>
</gene>
<dbReference type="EMBL" id="JBAMIC010000022">
    <property type="protein sequence ID" value="KAK7091675.1"/>
    <property type="molecule type" value="Genomic_DNA"/>
</dbReference>
<feature type="chain" id="PRO_5042987369" description="Protein quiver" evidence="3">
    <location>
        <begin position="20"/>
        <end position="746"/>
    </location>
</feature>
<feature type="compositionally biased region" description="Acidic residues" evidence="2">
    <location>
        <begin position="243"/>
        <end position="255"/>
    </location>
</feature>
<feature type="compositionally biased region" description="Basic and acidic residues" evidence="2">
    <location>
        <begin position="150"/>
        <end position="178"/>
    </location>
</feature>
<sequence length="746" mass="84822">MDFAFSMLVVSSILDIATAAVKCHDCSSWNPYCREKVDEPFESAVAVVECEKTNTCFLKKDESGVINRGCADWWMESQVDMNYIGCQTQHVPWLGEMVWCFCKEDYCNGGSIEMMEKKVYPQVQDFPKAEWGDYSDWDEESWSEGSDNEVESKKEETDKDWGETGRKWGKEESENKEDKEEEEEEKEETEKETEKNTVKRKGNFGRRRGKAPEKKADNNKEKKTEKPKAIAERKWGKEGSENKEDEEEKEEEEKEETEKETEKKTVRRKGNFGRRRSKAPEKKADGKKDKETEKPKAIAERKRGKGSENEEKKKDAGRKQDDSDPKWGDGKTFDDLNPAYLGNEKKKDTDPKYKLWFWHADSDRPHWEKEEEGEGREGWRAPEWVEEEDGKGWDFPVTGNVHEHTAEETTDYHEYTDYTDSNVASSDKKTTTETWDWGDGWGHIKPWWLRDDEEEETTPKPKMWTPHPTRTPKQQQDDGFFGKPSKWNEQGGWSDNSVDEYEGVGIIIAKNDVIHDVAKQEFFCWDCYSDSPLCGESVQIQNANYLGKTSCSTTNKCFVRKDKGVIYRGCADGWTSSIIDTNYVGCRVQQMWNREVEWCFCTASLCNGDSMSQINEKYEARLEPFKASTPAQLTNMTVNATNATNTTTTAAPASPLNATTTEPKKSAAAAAPAAVYSSKGKTTPKHLTKRSTISGSGNTTDFHIGNETSDSTSALPPATWQTSEAGSDVTQSGDDVNGTNYRALNG</sequence>
<dbReference type="PANTHER" id="PTHR33562">
    <property type="entry name" value="ATILLA, ISOFORM B-RELATED-RELATED"/>
    <property type="match status" value="1"/>
</dbReference>
<feature type="region of interest" description="Disordered" evidence="2">
    <location>
        <begin position="452"/>
        <end position="494"/>
    </location>
</feature>
<reference evidence="4 5" key="1">
    <citation type="submission" date="2024-02" db="EMBL/GenBank/DDBJ databases">
        <title>Chromosome-scale genome assembly of the rough periwinkle Littorina saxatilis.</title>
        <authorList>
            <person name="De Jode A."/>
            <person name="Faria R."/>
            <person name="Formenti G."/>
            <person name="Sims Y."/>
            <person name="Smith T.P."/>
            <person name="Tracey A."/>
            <person name="Wood J.M.D."/>
            <person name="Zagrodzka Z.B."/>
            <person name="Johannesson K."/>
            <person name="Butlin R.K."/>
            <person name="Leder E.H."/>
        </authorList>
    </citation>
    <scope>NUCLEOTIDE SEQUENCE [LARGE SCALE GENOMIC DNA]</scope>
    <source>
        <strain evidence="4">Snail1</strain>
        <tissue evidence="4">Muscle</tissue>
    </source>
</reference>
<feature type="compositionally biased region" description="Basic residues" evidence="2">
    <location>
        <begin position="265"/>
        <end position="277"/>
    </location>
</feature>
<evidence type="ECO:0000313" key="5">
    <source>
        <dbReference type="Proteomes" id="UP001374579"/>
    </source>
</evidence>
<keyword evidence="1 3" id="KW-0732">Signal</keyword>
<accession>A0AAN9ARQ9</accession>
<feature type="compositionally biased region" description="Basic and acidic residues" evidence="2">
    <location>
        <begin position="364"/>
        <end position="380"/>
    </location>
</feature>
<feature type="region of interest" description="Disordered" evidence="2">
    <location>
        <begin position="645"/>
        <end position="746"/>
    </location>
</feature>
<feature type="compositionally biased region" description="Basic residues" evidence="2">
    <location>
        <begin position="198"/>
        <end position="209"/>
    </location>
</feature>
<feature type="region of interest" description="Disordered" evidence="2">
    <location>
        <begin position="132"/>
        <end position="348"/>
    </location>
</feature>
<feature type="compositionally biased region" description="Basic and acidic residues" evidence="2">
    <location>
        <begin position="210"/>
        <end position="242"/>
    </location>
</feature>
<dbReference type="InterPro" id="IPR050975">
    <property type="entry name" value="Sleep_regulator"/>
</dbReference>
<organism evidence="4 5">
    <name type="scientific">Littorina saxatilis</name>
    <dbReference type="NCBI Taxonomy" id="31220"/>
    <lineage>
        <taxon>Eukaryota</taxon>
        <taxon>Metazoa</taxon>
        <taxon>Spiralia</taxon>
        <taxon>Lophotrochozoa</taxon>
        <taxon>Mollusca</taxon>
        <taxon>Gastropoda</taxon>
        <taxon>Caenogastropoda</taxon>
        <taxon>Littorinimorpha</taxon>
        <taxon>Littorinoidea</taxon>
        <taxon>Littorinidae</taxon>
        <taxon>Littorina</taxon>
    </lineage>
</organism>
<evidence type="ECO:0000256" key="1">
    <source>
        <dbReference type="ARBA" id="ARBA00022729"/>
    </source>
</evidence>
<dbReference type="AlphaFoldDB" id="A0AAN9ARQ9"/>
<evidence type="ECO:0008006" key="6">
    <source>
        <dbReference type="Google" id="ProtNLM"/>
    </source>
</evidence>
<feature type="compositionally biased region" description="Polar residues" evidence="2">
    <location>
        <begin position="690"/>
        <end position="746"/>
    </location>
</feature>
<feature type="compositionally biased region" description="Low complexity" evidence="2">
    <location>
        <begin position="645"/>
        <end position="674"/>
    </location>
</feature>
<feature type="region of interest" description="Disordered" evidence="2">
    <location>
        <begin position="364"/>
        <end position="398"/>
    </location>
</feature>